<dbReference type="InterPro" id="IPR000276">
    <property type="entry name" value="GPCR_Rhodpsn"/>
</dbReference>
<dbReference type="Gene3D" id="1.20.1070.10">
    <property type="entry name" value="Rhodopsin 7-helix transmembrane proteins"/>
    <property type="match status" value="1"/>
</dbReference>
<evidence type="ECO:0000256" key="4">
    <source>
        <dbReference type="ARBA" id="ARBA00023040"/>
    </source>
</evidence>
<dbReference type="Proteomes" id="UP000005408">
    <property type="component" value="Unassembled WGS sequence"/>
</dbReference>
<comment type="subcellular location">
    <subcellularLocation>
        <location evidence="1">Membrane</location>
        <topology evidence="1">Multi-pass membrane protein</topology>
    </subcellularLocation>
</comment>
<evidence type="ECO:0000256" key="2">
    <source>
        <dbReference type="ARBA" id="ARBA00022692"/>
    </source>
</evidence>
<feature type="transmembrane region" description="Helical" evidence="8">
    <location>
        <begin position="152"/>
        <end position="171"/>
    </location>
</feature>
<evidence type="ECO:0000259" key="9">
    <source>
        <dbReference type="PROSITE" id="PS50262"/>
    </source>
</evidence>
<feature type="transmembrane region" description="Helical" evidence="8">
    <location>
        <begin position="72"/>
        <end position="93"/>
    </location>
</feature>
<dbReference type="OrthoDB" id="6139245at2759"/>
<keyword evidence="11" id="KW-1185">Reference proteome</keyword>
<feature type="domain" description="G-protein coupled receptors family 1 profile" evidence="9">
    <location>
        <begin position="55"/>
        <end position="284"/>
    </location>
</feature>
<dbReference type="SUPFAM" id="SSF81321">
    <property type="entry name" value="Family A G protein-coupled receptor-like"/>
    <property type="match status" value="1"/>
</dbReference>
<feature type="transmembrane region" description="Helical" evidence="8">
    <location>
        <begin position="226"/>
        <end position="254"/>
    </location>
</feature>
<keyword evidence="6" id="KW-0675">Receptor</keyword>
<keyword evidence="4" id="KW-0297">G-protein coupled receptor</keyword>
<dbReference type="PROSITE" id="PS50262">
    <property type="entry name" value="G_PROTEIN_RECEP_F1_2"/>
    <property type="match status" value="1"/>
</dbReference>
<dbReference type="CDD" id="cd00637">
    <property type="entry name" value="7tm_classA_rhodopsin-like"/>
    <property type="match status" value="1"/>
</dbReference>
<keyword evidence="5 8" id="KW-0472">Membrane</keyword>
<evidence type="ECO:0000313" key="11">
    <source>
        <dbReference type="Proteomes" id="UP000005408"/>
    </source>
</evidence>
<keyword evidence="7" id="KW-0807">Transducer</keyword>
<dbReference type="InterPro" id="IPR017452">
    <property type="entry name" value="GPCR_Rhodpsn_7TM"/>
</dbReference>
<dbReference type="PANTHER" id="PTHR45695:SF9">
    <property type="entry name" value="LEUCOKININ RECEPTOR"/>
    <property type="match status" value="1"/>
</dbReference>
<dbReference type="GO" id="GO:0005886">
    <property type="term" value="C:plasma membrane"/>
    <property type="evidence" value="ECO:0007669"/>
    <property type="project" value="TreeGrafter"/>
</dbReference>
<keyword evidence="3 8" id="KW-1133">Transmembrane helix</keyword>
<evidence type="ECO:0000256" key="1">
    <source>
        <dbReference type="ARBA" id="ARBA00004141"/>
    </source>
</evidence>
<dbReference type="GO" id="GO:0004930">
    <property type="term" value="F:G protein-coupled receptor activity"/>
    <property type="evidence" value="ECO:0007669"/>
    <property type="project" value="UniProtKB-KW"/>
</dbReference>
<feature type="transmembrane region" description="Helical" evidence="8">
    <location>
        <begin position="266"/>
        <end position="289"/>
    </location>
</feature>
<proteinExistence type="predicted"/>
<sequence length="321" mass="36657">MLQYHDFNSTYNMTNSSSTDLRFVDLSENIPVYFHSENDLQIQMVLVISIFGIVGNVLTLSKIVFDKAYHRTVFYVIGSIIFTDLVNLCLYFIHARIDDTHFTLGDLPCKVFLIVFYGATHSSAAHVVLLFGLRSYMVSEPIKFNKITMRHLIGASAVLWILSACFAVLYFLLRYESGIQSSIYVIVTFRVYLIIIPTLLIVAFHVRKTRKLEQRSINKRNVENNIIKMSLVTSVILFSYMSSAILFLLCYILSLHSLRSLEGKLLVAAQFAWLINSILSPFIYFIAVLRVKRHLKSATTAVKNICCSTCTTNKQNEEIEV</sequence>
<protein>
    <recommendedName>
        <fullName evidence="9">G-protein coupled receptors family 1 profile domain-containing protein</fullName>
    </recommendedName>
</protein>
<feature type="transmembrane region" description="Helical" evidence="8">
    <location>
        <begin position="40"/>
        <end position="60"/>
    </location>
</feature>
<dbReference type="EnsemblMetazoa" id="G1269.1">
    <property type="protein sequence ID" value="G1269.1:cds"/>
    <property type="gene ID" value="G1269"/>
</dbReference>
<evidence type="ECO:0000256" key="3">
    <source>
        <dbReference type="ARBA" id="ARBA00022989"/>
    </source>
</evidence>
<accession>A0A8W8I731</accession>
<name>A0A8W8I731_MAGGI</name>
<keyword evidence="2 8" id="KW-0812">Transmembrane</keyword>
<organism evidence="10 11">
    <name type="scientific">Magallana gigas</name>
    <name type="common">Pacific oyster</name>
    <name type="synonym">Crassostrea gigas</name>
    <dbReference type="NCBI Taxonomy" id="29159"/>
    <lineage>
        <taxon>Eukaryota</taxon>
        <taxon>Metazoa</taxon>
        <taxon>Spiralia</taxon>
        <taxon>Lophotrochozoa</taxon>
        <taxon>Mollusca</taxon>
        <taxon>Bivalvia</taxon>
        <taxon>Autobranchia</taxon>
        <taxon>Pteriomorphia</taxon>
        <taxon>Ostreida</taxon>
        <taxon>Ostreoidea</taxon>
        <taxon>Ostreidae</taxon>
        <taxon>Magallana</taxon>
    </lineage>
</organism>
<evidence type="ECO:0000256" key="8">
    <source>
        <dbReference type="SAM" id="Phobius"/>
    </source>
</evidence>
<dbReference type="PANTHER" id="PTHR45695">
    <property type="entry name" value="LEUCOKININ RECEPTOR-RELATED"/>
    <property type="match status" value="1"/>
</dbReference>
<evidence type="ECO:0000256" key="5">
    <source>
        <dbReference type="ARBA" id="ARBA00023136"/>
    </source>
</evidence>
<feature type="transmembrane region" description="Helical" evidence="8">
    <location>
        <begin position="183"/>
        <end position="206"/>
    </location>
</feature>
<dbReference type="PRINTS" id="PR00237">
    <property type="entry name" value="GPCRRHODOPSN"/>
</dbReference>
<dbReference type="AlphaFoldDB" id="A0A8W8I731"/>
<evidence type="ECO:0000313" key="10">
    <source>
        <dbReference type="EnsemblMetazoa" id="G1269.1:cds"/>
    </source>
</evidence>
<evidence type="ECO:0000256" key="6">
    <source>
        <dbReference type="ARBA" id="ARBA00023170"/>
    </source>
</evidence>
<evidence type="ECO:0000256" key="7">
    <source>
        <dbReference type="ARBA" id="ARBA00023224"/>
    </source>
</evidence>
<feature type="transmembrane region" description="Helical" evidence="8">
    <location>
        <begin position="113"/>
        <end position="131"/>
    </location>
</feature>
<reference evidence="10" key="1">
    <citation type="submission" date="2022-08" db="UniProtKB">
        <authorList>
            <consortium name="EnsemblMetazoa"/>
        </authorList>
    </citation>
    <scope>IDENTIFICATION</scope>
    <source>
        <strain evidence="10">05x7-T-G4-1.051#20</strain>
    </source>
</reference>